<dbReference type="PANTHER" id="PTHR36451">
    <property type="entry name" value="PAPS-DEPENDENT SULFOTRANSFERASE STF3"/>
    <property type="match status" value="1"/>
</dbReference>
<comment type="caution">
    <text evidence="1">The sequence shown here is derived from an EMBL/GenBank/DDBJ whole genome shotgun (WGS) entry which is preliminary data.</text>
</comment>
<gene>
    <name evidence="1" type="ORF">FEV53_18875</name>
</gene>
<sequence>MAFHGADPVAQDKEPTMAYPKPLAFRGLNKAFQLGQMVGGVPRALDPEKLMKKAKKRVRLNDYGDPYFKEGLEVLCDSINTDARVNAYGYFLAEGTILNFLETRLLLQDRRNRDHADIRTELISPLIVSGLARTGTTALQRMLSAAPDCHGLEWWELNLPMNRNASDSAEDRIKTAEAIIRPRELFTPHLDAMHYIRPHTLEECFWLMGGTFAARTMTEFMVVYKYMDWYYASADADKKYADYADLLRILQATHPGKRLVVKSIEHLENPHLILKHIPNAMLVQTHRQPTECVPSYCSLNTFVCDLTCDDLDMHRHGRAILDLSDKSMQAHLRNRVGLEHKIYDHKYTDMLKSPVACVRGVHEKFGLEWSDEVAFTVGQHTREHQQHKYGKHTYKISDFGLSEDMINERFAGYIDTYLGRD</sequence>
<dbReference type="GO" id="GO:0016740">
    <property type="term" value="F:transferase activity"/>
    <property type="evidence" value="ECO:0007669"/>
    <property type="project" value="UniProtKB-KW"/>
</dbReference>
<dbReference type="Pfam" id="PF13469">
    <property type="entry name" value="Sulfotransfer_3"/>
    <property type="match status" value="1"/>
</dbReference>
<dbReference type="EMBL" id="VFSV01000073">
    <property type="protein sequence ID" value="TRD14476.1"/>
    <property type="molecule type" value="Genomic_DNA"/>
</dbReference>
<dbReference type="InterPro" id="IPR027417">
    <property type="entry name" value="P-loop_NTPase"/>
</dbReference>
<dbReference type="InterPro" id="IPR052736">
    <property type="entry name" value="Stf3_sulfotransferase"/>
</dbReference>
<proteinExistence type="predicted"/>
<name>A0A547PJZ3_9RHOB</name>
<protein>
    <submittedName>
        <fullName evidence="1">Sulfotransferase</fullName>
    </submittedName>
</protein>
<keyword evidence="2" id="KW-1185">Reference proteome</keyword>
<evidence type="ECO:0000313" key="2">
    <source>
        <dbReference type="Proteomes" id="UP000318590"/>
    </source>
</evidence>
<dbReference type="OrthoDB" id="7840040at2"/>
<reference evidence="1 2" key="1">
    <citation type="submission" date="2019-06" db="EMBL/GenBank/DDBJ databases">
        <title>Paenimaribius caenipelagi gen. nov., sp. nov., isolated from a tidal flat.</title>
        <authorList>
            <person name="Yoon J.-H."/>
        </authorList>
    </citation>
    <scope>NUCLEOTIDE SEQUENCE [LARGE SCALE GENOMIC DNA]</scope>
    <source>
        <strain evidence="1 2">JBTF-M29</strain>
    </source>
</reference>
<accession>A0A547PJZ3</accession>
<dbReference type="SUPFAM" id="SSF52540">
    <property type="entry name" value="P-loop containing nucleoside triphosphate hydrolases"/>
    <property type="match status" value="1"/>
</dbReference>
<keyword evidence="1" id="KW-0808">Transferase</keyword>
<organism evidence="1 2">
    <name type="scientific">Palleronia caenipelagi</name>
    <dbReference type="NCBI Taxonomy" id="2489174"/>
    <lineage>
        <taxon>Bacteria</taxon>
        <taxon>Pseudomonadati</taxon>
        <taxon>Pseudomonadota</taxon>
        <taxon>Alphaproteobacteria</taxon>
        <taxon>Rhodobacterales</taxon>
        <taxon>Roseobacteraceae</taxon>
        <taxon>Palleronia</taxon>
    </lineage>
</organism>
<evidence type="ECO:0000313" key="1">
    <source>
        <dbReference type="EMBL" id="TRD14476.1"/>
    </source>
</evidence>
<dbReference type="Gene3D" id="3.40.50.300">
    <property type="entry name" value="P-loop containing nucleotide triphosphate hydrolases"/>
    <property type="match status" value="1"/>
</dbReference>
<dbReference type="PANTHER" id="PTHR36451:SF1">
    <property type="entry name" value="OMEGA-HYDROXY-BETA-DIHYDROMENAQUINONE-9 SULFOTRANSFERASE STF3"/>
    <property type="match status" value="1"/>
</dbReference>
<dbReference type="Proteomes" id="UP000318590">
    <property type="component" value="Unassembled WGS sequence"/>
</dbReference>
<dbReference type="AlphaFoldDB" id="A0A547PJZ3"/>